<proteinExistence type="predicted"/>
<dbReference type="RefSeq" id="WP_104228428.1">
    <property type="nucleotide sequence ID" value="NZ_PSNW01000001.1"/>
</dbReference>
<name>A0A2S5TKJ6_9GAMM</name>
<reference evidence="2 3" key="1">
    <citation type="submission" date="2018-02" db="EMBL/GenBank/DDBJ databases">
        <title>Genome sequencing of Solimonas sp. HR-BB.</title>
        <authorList>
            <person name="Lee Y."/>
            <person name="Jeon C.O."/>
        </authorList>
    </citation>
    <scope>NUCLEOTIDE SEQUENCE [LARGE SCALE GENOMIC DNA]</scope>
    <source>
        <strain evidence="2 3">HR-BB</strain>
    </source>
</reference>
<dbReference type="PANTHER" id="PTHR34985">
    <property type="entry name" value="SLR0554 PROTEIN"/>
    <property type="match status" value="1"/>
</dbReference>
<dbReference type="OrthoDB" id="9763644at2"/>
<dbReference type="Proteomes" id="UP000238220">
    <property type="component" value="Unassembled WGS sequence"/>
</dbReference>
<evidence type="ECO:0000313" key="3">
    <source>
        <dbReference type="Proteomes" id="UP000238220"/>
    </source>
</evidence>
<accession>A0A2S5TKJ6</accession>
<evidence type="ECO:0000313" key="2">
    <source>
        <dbReference type="EMBL" id="PPE75462.1"/>
    </source>
</evidence>
<feature type="domain" description="Virulence-associated protein E-like" evidence="1">
    <location>
        <begin position="434"/>
        <end position="642"/>
    </location>
</feature>
<sequence length="742" mass="83195">MSEALDPVQSALDELRGFGLVVDRLLLGPPASGKVHRVDVEGQKRGKKAGWYIAYEVLLDDGRRVVVGSYGIWQGSESNAQKFKIRGGKLDESARARVQERQKQLAAEAERAEHDLLREVQKRAAEIWKQLPGDSIRSPYLQAKGVRPYGLRQARDGGIVVPARNTAGMITQLQFISGDGGKKFLTGPGKKGSFHMLGAVANEKPLVFAEGYATGATIHEATDWPVVVCFDSGNVLVVAKLLRVVYPDVRFIFAGDDDHEKKENAGLKTATEGAKAFKGAMVMPRFEDPAGKTDFNDMAAEQGLAAVKERLLKAWTPTLPAAPQGASTGSWKDELVWGDTGLKAMTHNVMLVLLNHEAWQGVLAFDQFAKRIVKRRPPPYGGEAGAMTDSDEIEMAAWFGRKDTFRIAVPTMVAREASIAVAKRFAFHPLRDWLDSLTWDGTERIPTFFSDFCGTDQTEMHKGFALNFFISSVARVRQPGCKADLMLVLEGEQGARKSTLVNMLFGDEYFADLGTPPSDKDFYVIIQGRWGVEIGELSSFAKAESSHIKRAVSSRIDRFRSPYGRNAEDYPRECIFVGTVNNSDWQRDETGGRRYMPVVVRDVNIDAIRDVREQLWAEADARFKRGEPWHILPEGAYEAQEQRYVEDIWAEQIYRWLEGKAAEDRYLARLGYYHRKPVEITTAADILLFALDVERKKQDKPLQTRVGNLMRRFGWGRQQKRLGATRVWQYTRPPEDAAKVET</sequence>
<protein>
    <recommendedName>
        <fullName evidence="1">Virulence-associated protein E-like domain-containing protein</fullName>
    </recommendedName>
</protein>
<comment type="caution">
    <text evidence="2">The sequence shown here is derived from an EMBL/GenBank/DDBJ whole genome shotgun (WGS) entry which is preliminary data.</text>
</comment>
<dbReference type="AlphaFoldDB" id="A0A2S5TKJ6"/>
<evidence type="ECO:0000259" key="1">
    <source>
        <dbReference type="Pfam" id="PF05272"/>
    </source>
</evidence>
<dbReference type="EMBL" id="PSNW01000001">
    <property type="protein sequence ID" value="PPE75462.1"/>
    <property type="molecule type" value="Genomic_DNA"/>
</dbReference>
<dbReference type="PANTHER" id="PTHR34985:SF1">
    <property type="entry name" value="SLR0554 PROTEIN"/>
    <property type="match status" value="1"/>
</dbReference>
<dbReference type="Pfam" id="PF05272">
    <property type="entry name" value="VapE-like_dom"/>
    <property type="match status" value="1"/>
</dbReference>
<organism evidence="2 3">
    <name type="scientific">Solimonas fluminis</name>
    <dbReference type="NCBI Taxonomy" id="2086571"/>
    <lineage>
        <taxon>Bacteria</taxon>
        <taxon>Pseudomonadati</taxon>
        <taxon>Pseudomonadota</taxon>
        <taxon>Gammaproteobacteria</taxon>
        <taxon>Nevskiales</taxon>
        <taxon>Nevskiaceae</taxon>
        <taxon>Solimonas</taxon>
    </lineage>
</organism>
<gene>
    <name evidence="2" type="ORF">C3942_00775</name>
</gene>
<dbReference type="InterPro" id="IPR007936">
    <property type="entry name" value="VapE-like_dom"/>
</dbReference>
<keyword evidence="3" id="KW-1185">Reference proteome</keyword>